<name>A0A0M0KJV5_ALKHA</name>
<keyword evidence="1" id="KW-0472">Membrane</keyword>
<evidence type="ECO:0000256" key="1">
    <source>
        <dbReference type="SAM" id="Phobius"/>
    </source>
</evidence>
<organism evidence="2">
    <name type="scientific">Halalkalibacterium halodurans</name>
    <name type="common">Bacillus halodurans</name>
    <dbReference type="NCBI Taxonomy" id="86665"/>
    <lineage>
        <taxon>Bacteria</taxon>
        <taxon>Bacillati</taxon>
        <taxon>Bacillota</taxon>
        <taxon>Bacilli</taxon>
        <taxon>Bacillales</taxon>
        <taxon>Bacillaceae</taxon>
        <taxon>Halalkalibacterium (ex Joshi et al. 2022)</taxon>
    </lineage>
</organism>
<dbReference type="InterPro" id="IPR020185">
    <property type="entry name" value="Spore_morphogenesis_YwcE"/>
</dbReference>
<feature type="transmembrane region" description="Helical" evidence="1">
    <location>
        <begin position="57"/>
        <end position="78"/>
    </location>
</feature>
<dbReference type="PATRIC" id="fig|136160.3.peg.2248"/>
<reference evidence="2" key="1">
    <citation type="submission" date="2015-08" db="EMBL/GenBank/DDBJ databases">
        <title>Complete DNA Sequence of Pseudomonas syringae pv. actinidiae, the Causal Agent of Kiwifruit Canker Disease.</title>
        <authorList>
            <person name="Rikkerink E.H.A."/>
            <person name="Fineran P.C."/>
        </authorList>
    </citation>
    <scope>NUCLEOTIDE SEQUENCE</scope>
    <source>
        <strain evidence="2">DSM 13666</strain>
    </source>
</reference>
<gene>
    <name evidence="2" type="ORF">AMD02_09425</name>
</gene>
<protein>
    <submittedName>
        <fullName evidence="2">Spore gernimation protein</fullName>
    </submittedName>
</protein>
<accession>A0A0M0KJV5</accession>
<dbReference type="RefSeq" id="WP_010898226.1">
    <property type="nucleotide sequence ID" value="NZ_CP040441.1"/>
</dbReference>
<keyword evidence="1" id="KW-1133">Transmembrane helix</keyword>
<comment type="caution">
    <text evidence="2">The sequence shown here is derived from an EMBL/GenBank/DDBJ whole genome shotgun (WGS) entry which is preliminary data.</text>
</comment>
<dbReference type="GeneID" id="87597635"/>
<dbReference type="AlphaFoldDB" id="A0A0M0KJV5"/>
<evidence type="ECO:0000313" key="2">
    <source>
        <dbReference type="EMBL" id="KOO39049.1"/>
    </source>
</evidence>
<feature type="transmembrane region" description="Helical" evidence="1">
    <location>
        <begin position="25"/>
        <end position="45"/>
    </location>
</feature>
<dbReference type="OMA" id="LWLEHRK"/>
<dbReference type="Pfam" id="PF17368">
    <property type="entry name" value="YwcE"/>
    <property type="match status" value="1"/>
</dbReference>
<dbReference type="EMBL" id="LILD01000001">
    <property type="protein sequence ID" value="KOO39049.1"/>
    <property type="molecule type" value="Genomic_DNA"/>
</dbReference>
<sequence>MDLFFAYMLVASATPLFLWLEHRKIALTSIPFIIIMWVLALSHMFEGFLFDLHHSVFLTAFFVNVIIAHFAALVLYAYPHIRPKSRTFTESMD</sequence>
<keyword evidence="1" id="KW-0812">Transmembrane</keyword>
<proteinExistence type="predicted"/>